<feature type="region of interest" description="Disordered" evidence="1">
    <location>
        <begin position="1"/>
        <end position="42"/>
    </location>
</feature>
<dbReference type="Pfam" id="PF07727">
    <property type="entry name" value="RVT_2"/>
    <property type="match status" value="1"/>
</dbReference>
<dbReference type="AlphaFoldDB" id="F0X189"/>
<protein>
    <submittedName>
        <fullName evidence="3">Uncharacterized protein AlNc14C572G12184</fullName>
    </submittedName>
</protein>
<evidence type="ECO:0000256" key="1">
    <source>
        <dbReference type="SAM" id="MobiDB-lite"/>
    </source>
</evidence>
<reference evidence="3" key="1">
    <citation type="journal article" date="2011" name="PLoS Biol.">
        <title>Gene gain and loss during evolution of obligate parasitism in the white rust pathogen of Arabidopsis thaliana.</title>
        <authorList>
            <person name="Kemen E."/>
            <person name="Gardiner A."/>
            <person name="Schultz-Larsen T."/>
            <person name="Kemen A.C."/>
            <person name="Balmuth A.L."/>
            <person name="Robert-Seilaniantz A."/>
            <person name="Bailey K."/>
            <person name="Holub E."/>
            <person name="Studholme D.J."/>
            <person name="Maclean D."/>
            <person name="Jones J.D."/>
        </authorList>
    </citation>
    <scope>NUCLEOTIDE SEQUENCE</scope>
</reference>
<dbReference type="EMBL" id="FR824597">
    <property type="protein sequence ID" value="CCA27548.1"/>
    <property type="molecule type" value="Genomic_DNA"/>
</dbReference>
<dbReference type="InterPro" id="IPR013103">
    <property type="entry name" value="RVT_2"/>
</dbReference>
<feature type="compositionally biased region" description="Polar residues" evidence="1">
    <location>
        <begin position="21"/>
        <end position="38"/>
    </location>
</feature>
<accession>F0X189</accession>
<evidence type="ECO:0000313" key="3">
    <source>
        <dbReference type="EMBL" id="CCA27548.1"/>
    </source>
</evidence>
<feature type="domain" description="Reverse transcriptase Ty1/copia-type" evidence="2">
    <location>
        <begin position="88"/>
        <end position="225"/>
    </location>
</feature>
<gene>
    <name evidence="3" type="primary">AlNc14C572G12184</name>
    <name evidence="3" type="ORF">ALNC14_136920</name>
</gene>
<dbReference type="HOGENOM" id="CLU_101189_0_0_1"/>
<sequence>MTASPRFLGQVTHNNKKKPSQRSTHVTRSTTSATVNDSQQKKIPQEMVSHVVERDPLKYGEAMKSSKALEWSKTLEEKNSALLRLGAFEVITRLRDSKALHSKWVFKTMTDAEDRAEQFKARLVACGNKQKFVSIFQELLLWSWISQHGDVPNAYAQTDKENELDILLHLPSGMKFTIHEIQKFGAKSAGELVLRQKKTLYGLKKAGRLWSQLLHEKLSEAGFERGWCLRRCPSRHIDTR</sequence>
<proteinExistence type="predicted"/>
<reference evidence="3" key="2">
    <citation type="submission" date="2011-02" db="EMBL/GenBank/DDBJ databases">
        <authorList>
            <person name="MacLean D."/>
        </authorList>
    </citation>
    <scope>NUCLEOTIDE SEQUENCE</scope>
</reference>
<evidence type="ECO:0000259" key="2">
    <source>
        <dbReference type="Pfam" id="PF07727"/>
    </source>
</evidence>
<name>F0X189_9STRA</name>
<organism evidence="3">
    <name type="scientific">Albugo laibachii Nc14</name>
    <dbReference type="NCBI Taxonomy" id="890382"/>
    <lineage>
        <taxon>Eukaryota</taxon>
        <taxon>Sar</taxon>
        <taxon>Stramenopiles</taxon>
        <taxon>Oomycota</taxon>
        <taxon>Peronosporomycetes</taxon>
        <taxon>Albuginales</taxon>
        <taxon>Albuginaceae</taxon>
        <taxon>Albugo</taxon>
    </lineage>
</organism>